<dbReference type="InterPro" id="IPR005989">
    <property type="entry name" value="Suc_symporter_pln"/>
</dbReference>
<evidence type="ECO:0000256" key="6">
    <source>
        <dbReference type="ARBA" id="ARBA00022692"/>
    </source>
</evidence>
<keyword evidence="6 10" id="KW-0812">Transmembrane</keyword>
<dbReference type="NCBIfam" id="TIGR01301">
    <property type="entry name" value="GPH_sucrose"/>
    <property type="match status" value="1"/>
</dbReference>
<evidence type="ECO:0000256" key="1">
    <source>
        <dbReference type="ARBA" id="ARBA00004141"/>
    </source>
</evidence>
<reference evidence="11" key="1">
    <citation type="submission" date="2024-02" db="EMBL/GenBank/DDBJ databases">
        <authorList>
            <consortium name="ELIXIR-Norway"/>
            <consortium name="Elixir Norway"/>
        </authorList>
    </citation>
    <scope>NUCLEOTIDE SEQUENCE</scope>
</reference>
<feature type="transmembrane region" description="Helical" evidence="10">
    <location>
        <begin position="92"/>
        <end position="111"/>
    </location>
</feature>
<keyword evidence="5" id="KW-0762">Sugar transport</keyword>
<dbReference type="PANTHER" id="PTHR19432:SF90">
    <property type="entry name" value="SUCROSE TRANSPORT PROTEIN SUC4"/>
    <property type="match status" value="1"/>
</dbReference>
<feature type="transmembrane region" description="Helical" evidence="10">
    <location>
        <begin position="357"/>
        <end position="378"/>
    </location>
</feature>
<evidence type="ECO:0000313" key="11">
    <source>
        <dbReference type="EMBL" id="CAK9233773.1"/>
    </source>
</evidence>
<comment type="subcellular location">
    <subcellularLocation>
        <location evidence="1">Membrane</location>
        <topology evidence="1">Multi-pass membrane protein</topology>
    </subcellularLocation>
</comment>
<dbReference type="InterPro" id="IPR011701">
    <property type="entry name" value="MFS"/>
</dbReference>
<keyword evidence="7" id="KW-0769">Symport</keyword>
<evidence type="ECO:0000256" key="8">
    <source>
        <dbReference type="ARBA" id="ARBA00022989"/>
    </source>
</evidence>
<proteinExistence type="inferred from homology"/>
<feature type="transmembrane region" description="Helical" evidence="10">
    <location>
        <begin position="131"/>
        <end position="149"/>
    </location>
</feature>
<keyword evidence="9 10" id="KW-0472">Membrane</keyword>
<protein>
    <recommendedName>
        <fullName evidence="13">Sucrose transporter</fullName>
    </recommendedName>
</protein>
<evidence type="ECO:0000256" key="5">
    <source>
        <dbReference type="ARBA" id="ARBA00022597"/>
    </source>
</evidence>
<dbReference type="InterPro" id="IPR036259">
    <property type="entry name" value="MFS_trans_sf"/>
</dbReference>
<feature type="transmembrane region" description="Helical" evidence="10">
    <location>
        <begin position="324"/>
        <end position="345"/>
    </location>
</feature>
<feature type="transmembrane region" description="Helical" evidence="10">
    <location>
        <begin position="390"/>
        <end position="418"/>
    </location>
</feature>
<evidence type="ECO:0000256" key="10">
    <source>
        <dbReference type="SAM" id="Phobius"/>
    </source>
</evidence>
<keyword evidence="8 10" id="KW-1133">Transmembrane helix</keyword>
<evidence type="ECO:0000256" key="7">
    <source>
        <dbReference type="ARBA" id="ARBA00022847"/>
    </source>
</evidence>
<accession>A0ABP0UYM4</accession>
<dbReference type="PANTHER" id="PTHR19432">
    <property type="entry name" value="SUGAR TRANSPORTER"/>
    <property type="match status" value="1"/>
</dbReference>
<comment type="similarity">
    <text evidence="3">Belongs to the glycoside-pentoside-hexuronide (GPH) cation symporter transporter (TC 2.A.2.4) family.</text>
</comment>
<dbReference type="SUPFAM" id="SSF103473">
    <property type="entry name" value="MFS general substrate transporter"/>
    <property type="match status" value="1"/>
</dbReference>
<evidence type="ECO:0000256" key="9">
    <source>
        <dbReference type="ARBA" id="ARBA00023136"/>
    </source>
</evidence>
<feature type="transmembrane region" description="Helical" evidence="10">
    <location>
        <begin position="463"/>
        <end position="484"/>
    </location>
</feature>
<dbReference type="CDD" id="cd17313">
    <property type="entry name" value="MFS_SLC45_SUC"/>
    <property type="match status" value="1"/>
</dbReference>
<dbReference type="Gene3D" id="1.20.1250.20">
    <property type="entry name" value="MFS general substrate transporter like domains"/>
    <property type="match status" value="1"/>
</dbReference>
<feature type="transmembrane region" description="Helical" evidence="10">
    <location>
        <begin position="275"/>
        <end position="295"/>
    </location>
</feature>
<dbReference type="EMBL" id="OZ019900">
    <property type="protein sequence ID" value="CAK9233773.1"/>
    <property type="molecule type" value="Genomic_DNA"/>
</dbReference>
<feature type="transmembrane region" description="Helical" evidence="10">
    <location>
        <begin position="430"/>
        <end position="451"/>
    </location>
</feature>
<feature type="transmembrane region" description="Helical" evidence="10">
    <location>
        <begin position="54"/>
        <end position="71"/>
    </location>
</feature>
<evidence type="ECO:0000256" key="4">
    <source>
        <dbReference type="ARBA" id="ARBA00022448"/>
    </source>
</evidence>
<comment type="pathway">
    <text evidence="2">Glycan biosynthesis; sucrose metabolism.</text>
</comment>
<evidence type="ECO:0000256" key="3">
    <source>
        <dbReference type="ARBA" id="ARBA00007134"/>
    </source>
</evidence>
<evidence type="ECO:0008006" key="13">
    <source>
        <dbReference type="Google" id="ProtNLM"/>
    </source>
</evidence>
<organism evidence="11 12">
    <name type="scientific">Sphagnum troendelagicum</name>
    <dbReference type="NCBI Taxonomy" id="128251"/>
    <lineage>
        <taxon>Eukaryota</taxon>
        <taxon>Viridiplantae</taxon>
        <taxon>Streptophyta</taxon>
        <taxon>Embryophyta</taxon>
        <taxon>Bryophyta</taxon>
        <taxon>Sphagnophytina</taxon>
        <taxon>Sphagnopsida</taxon>
        <taxon>Sphagnales</taxon>
        <taxon>Sphagnaceae</taxon>
        <taxon>Sphagnum</taxon>
    </lineage>
</organism>
<keyword evidence="4" id="KW-0813">Transport</keyword>
<evidence type="ECO:0000256" key="2">
    <source>
        <dbReference type="ARBA" id="ARBA00004914"/>
    </source>
</evidence>
<feature type="transmembrane region" description="Helical" evidence="10">
    <location>
        <begin position="217"/>
        <end position="236"/>
    </location>
</feature>
<feature type="transmembrane region" description="Helical" evidence="10">
    <location>
        <begin position="170"/>
        <end position="192"/>
    </location>
</feature>
<gene>
    <name evidence="11" type="ORF">CSSPTR1EN2_LOCUS21686</name>
</gene>
<sequence length="506" mass="54620">MERGESFKRVNRGKNRIPLQSLARVACIAAGVQFGWALQLSLLTPYVQELGIPHAWASFVWLCGPISGMLVQPIVGHYSDRFPGKWGRRRPFIVIGATLVVVAVLIIGFSADLGFLLGDSNSSIVGSRPRAIVIFVIGFWVLDLANNTLQGPCRALLADFTGKDQRRTRRANAFFSLFMAIGNVLGFATGAYDGWYKIFSFTRTEACDIACANLKSAFLLGVLLLVLTTILSVTAASEVPWDPITKIVNDDDEEEEGEAVFWELFGALRDLPRPMWYILAVTALTWMAWFPFLLFDTDWMGRDVYRGEPSSPDPKITALYFEGVHMGSLGLMLNSVVLGLSSLVIEPLCHKLGSSYVWGLANTIMAACFAATALLTHAAKQEPWGMGPPLYVTICSLVIFAVLGAPLAVTYSIPYALTATFTEKVGGGQGLSMGVLNLAVVIPQMIVSVGSGPWDELFGGGNLPAFLLGGAAALAGGIAAVLILPRPTPDFKGGIRLRRSRSSPIP</sequence>
<keyword evidence="12" id="KW-1185">Reference proteome</keyword>
<name>A0ABP0UYM4_9BRYO</name>
<dbReference type="Proteomes" id="UP001497512">
    <property type="component" value="Chromosome 8"/>
</dbReference>
<dbReference type="Pfam" id="PF07690">
    <property type="entry name" value="MFS_1"/>
    <property type="match status" value="1"/>
</dbReference>
<feature type="transmembrane region" description="Helical" evidence="10">
    <location>
        <begin position="21"/>
        <end position="42"/>
    </location>
</feature>
<evidence type="ECO:0000313" key="12">
    <source>
        <dbReference type="Proteomes" id="UP001497512"/>
    </source>
</evidence>